<evidence type="ECO:0000256" key="2">
    <source>
        <dbReference type="ARBA" id="ARBA00022692"/>
    </source>
</evidence>
<feature type="transmembrane region" description="Helical" evidence="5">
    <location>
        <begin position="301"/>
        <end position="325"/>
    </location>
</feature>
<sequence length="431" mass="44747">MVGIVFGIGIFRTPPLVAANVESDLAFVAVWVAGGLITLAGALCYAELATAHPDRGGEYHFLSRAYGPRLAVLFAWARGSVIQTGAIAAVAFVYGDYMQALLPLGPWGPSIHAALAVAALTALNVWGTRRSSLSQRALTGVTLLMILLVAGVGLLGPGAEPGVRASAGVDSSAALGMAMVFVLLTYGGWSEAVYLSGEMRDVQRTMKRTLVIGTAVVVLVYGLFNLALLNAFGLEGLRASDAPAADLMRALGGGTGEALLAVAVAIMALSTLNGTILTGARAFHALGSDVPVLSFLSRDDITARAPVAALLVQGAVALLLVLLGALTRDGFKAMVDFTAPVFWSFLFLVSLSLFLFRIREPDRVRPFKVPLYPLTPILFSAACAGLIYSSLAYTGTGALIGVGVVLAGLPLLLLMRRPDAPDRAAAQPAAE</sequence>
<evidence type="ECO:0000256" key="1">
    <source>
        <dbReference type="ARBA" id="ARBA00004141"/>
    </source>
</evidence>
<keyword evidence="2 5" id="KW-0812">Transmembrane</keyword>
<dbReference type="AlphaFoldDB" id="A0A3L7AEG3"/>
<keyword evidence="4 5" id="KW-0472">Membrane</keyword>
<dbReference type="EMBL" id="RCTF01000007">
    <property type="protein sequence ID" value="RLP78779.1"/>
    <property type="molecule type" value="Genomic_DNA"/>
</dbReference>
<feature type="transmembrane region" description="Helical" evidence="5">
    <location>
        <begin position="138"/>
        <end position="159"/>
    </location>
</feature>
<keyword evidence="7" id="KW-1185">Reference proteome</keyword>
<feature type="transmembrane region" description="Helical" evidence="5">
    <location>
        <begin position="337"/>
        <end position="358"/>
    </location>
</feature>
<feature type="transmembrane region" description="Helical" evidence="5">
    <location>
        <begin position="107"/>
        <end position="126"/>
    </location>
</feature>
<feature type="transmembrane region" description="Helical" evidence="5">
    <location>
        <begin position="70"/>
        <end position="95"/>
    </location>
</feature>
<dbReference type="PANTHER" id="PTHR11785:SF512">
    <property type="entry name" value="SOBREMESA, ISOFORM B"/>
    <property type="match status" value="1"/>
</dbReference>
<reference evidence="6 7" key="1">
    <citation type="submission" date="2018-10" db="EMBL/GenBank/DDBJ databases">
        <title>Xanthobacter tagetidis genome sequencing and assembly.</title>
        <authorList>
            <person name="Maclea K.S."/>
            <person name="Goen A.E."/>
            <person name="Fatima S.A."/>
        </authorList>
    </citation>
    <scope>NUCLEOTIDE SEQUENCE [LARGE SCALE GENOMIC DNA]</scope>
    <source>
        <strain evidence="6 7">ATCC 700314</strain>
    </source>
</reference>
<proteinExistence type="predicted"/>
<gene>
    <name evidence="6" type="ORF">D9R14_10020</name>
</gene>
<feature type="transmembrane region" description="Helical" evidence="5">
    <location>
        <begin position="28"/>
        <end position="49"/>
    </location>
</feature>
<dbReference type="Pfam" id="PF13520">
    <property type="entry name" value="AA_permease_2"/>
    <property type="match status" value="1"/>
</dbReference>
<dbReference type="Proteomes" id="UP000269692">
    <property type="component" value="Unassembled WGS sequence"/>
</dbReference>
<comment type="caution">
    <text evidence="6">The sequence shown here is derived from an EMBL/GenBank/DDBJ whole genome shotgun (WGS) entry which is preliminary data.</text>
</comment>
<dbReference type="Gene3D" id="1.20.1740.10">
    <property type="entry name" value="Amino acid/polyamine transporter I"/>
    <property type="match status" value="1"/>
</dbReference>
<evidence type="ECO:0000256" key="5">
    <source>
        <dbReference type="SAM" id="Phobius"/>
    </source>
</evidence>
<comment type="subcellular location">
    <subcellularLocation>
        <location evidence="1">Membrane</location>
        <topology evidence="1">Multi-pass membrane protein</topology>
    </subcellularLocation>
</comment>
<evidence type="ECO:0000256" key="4">
    <source>
        <dbReference type="ARBA" id="ARBA00023136"/>
    </source>
</evidence>
<dbReference type="PANTHER" id="PTHR11785">
    <property type="entry name" value="AMINO ACID TRANSPORTER"/>
    <property type="match status" value="1"/>
</dbReference>
<evidence type="ECO:0000256" key="3">
    <source>
        <dbReference type="ARBA" id="ARBA00022989"/>
    </source>
</evidence>
<feature type="transmembrane region" description="Helical" evidence="5">
    <location>
        <begin position="210"/>
        <end position="232"/>
    </location>
</feature>
<feature type="transmembrane region" description="Helical" evidence="5">
    <location>
        <begin position="171"/>
        <end position="189"/>
    </location>
</feature>
<dbReference type="InterPro" id="IPR050598">
    <property type="entry name" value="AminoAcid_Transporter"/>
</dbReference>
<dbReference type="GO" id="GO:0016020">
    <property type="term" value="C:membrane"/>
    <property type="evidence" value="ECO:0007669"/>
    <property type="project" value="UniProtKB-SubCell"/>
</dbReference>
<dbReference type="InterPro" id="IPR002293">
    <property type="entry name" value="AA/rel_permease1"/>
</dbReference>
<dbReference type="GO" id="GO:0015179">
    <property type="term" value="F:L-amino acid transmembrane transporter activity"/>
    <property type="evidence" value="ECO:0007669"/>
    <property type="project" value="TreeGrafter"/>
</dbReference>
<keyword evidence="3 5" id="KW-1133">Transmembrane helix</keyword>
<feature type="transmembrane region" description="Helical" evidence="5">
    <location>
        <begin position="258"/>
        <end position="280"/>
    </location>
</feature>
<evidence type="ECO:0000313" key="6">
    <source>
        <dbReference type="EMBL" id="RLP78779.1"/>
    </source>
</evidence>
<dbReference type="OrthoDB" id="9762947at2"/>
<protein>
    <submittedName>
        <fullName evidence="6">Amino acid permease</fullName>
    </submittedName>
</protein>
<feature type="transmembrane region" description="Helical" evidence="5">
    <location>
        <begin position="370"/>
        <end position="391"/>
    </location>
</feature>
<organism evidence="6 7">
    <name type="scientific">Xanthobacter tagetidis</name>
    <dbReference type="NCBI Taxonomy" id="60216"/>
    <lineage>
        <taxon>Bacteria</taxon>
        <taxon>Pseudomonadati</taxon>
        <taxon>Pseudomonadota</taxon>
        <taxon>Alphaproteobacteria</taxon>
        <taxon>Hyphomicrobiales</taxon>
        <taxon>Xanthobacteraceae</taxon>
        <taxon>Xanthobacter</taxon>
    </lineage>
</organism>
<feature type="transmembrane region" description="Helical" evidence="5">
    <location>
        <begin position="397"/>
        <end position="415"/>
    </location>
</feature>
<name>A0A3L7AEG3_9HYPH</name>
<evidence type="ECO:0000313" key="7">
    <source>
        <dbReference type="Proteomes" id="UP000269692"/>
    </source>
</evidence>
<accession>A0A3L7AEG3</accession>
<dbReference type="PIRSF" id="PIRSF006060">
    <property type="entry name" value="AA_transporter"/>
    <property type="match status" value="1"/>
</dbReference>